<organism evidence="14 15">
    <name type="scientific">Lupinus albus</name>
    <name type="common">White lupine</name>
    <name type="synonym">Lupinus termis</name>
    <dbReference type="NCBI Taxonomy" id="3870"/>
    <lineage>
        <taxon>Eukaryota</taxon>
        <taxon>Viridiplantae</taxon>
        <taxon>Streptophyta</taxon>
        <taxon>Embryophyta</taxon>
        <taxon>Tracheophyta</taxon>
        <taxon>Spermatophyta</taxon>
        <taxon>Magnoliopsida</taxon>
        <taxon>eudicotyledons</taxon>
        <taxon>Gunneridae</taxon>
        <taxon>Pentapetalae</taxon>
        <taxon>rosids</taxon>
        <taxon>fabids</taxon>
        <taxon>Fabales</taxon>
        <taxon>Fabaceae</taxon>
        <taxon>Papilionoideae</taxon>
        <taxon>50 kb inversion clade</taxon>
        <taxon>genistoids sensu lato</taxon>
        <taxon>core genistoids</taxon>
        <taxon>Genisteae</taxon>
        <taxon>Lupinus</taxon>
    </lineage>
</organism>
<evidence type="ECO:0000256" key="13">
    <source>
        <dbReference type="SAM" id="Phobius"/>
    </source>
</evidence>
<dbReference type="AlphaFoldDB" id="A0A6A4R4C1"/>
<keyword evidence="10 13" id="KW-0472">Membrane</keyword>
<dbReference type="PROSITE" id="PS50011">
    <property type="entry name" value="PROTEIN_KINASE_DOM"/>
    <property type="match status" value="1"/>
</dbReference>
<feature type="region of interest" description="Disordered" evidence="12">
    <location>
        <begin position="791"/>
        <end position="848"/>
    </location>
</feature>
<dbReference type="CDD" id="cd14066">
    <property type="entry name" value="STKc_IRAK"/>
    <property type="match status" value="1"/>
</dbReference>
<dbReference type="OrthoDB" id="264917at2759"/>
<dbReference type="InterPro" id="IPR024788">
    <property type="entry name" value="Malectin-like_Carb-bd_dom"/>
</dbReference>
<comment type="caution">
    <text evidence="14">The sequence shown here is derived from an EMBL/GenBank/DDBJ whole genome shotgun (WGS) entry which is preliminary data.</text>
</comment>
<gene>
    <name evidence="14" type="ORF">Lalb_Chr01g0007981</name>
</gene>
<dbReference type="InterPro" id="IPR017441">
    <property type="entry name" value="Protein_kinase_ATP_BS"/>
</dbReference>
<feature type="compositionally biased region" description="Polar residues" evidence="12">
    <location>
        <begin position="801"/>
        <end position="812"/>
    </location>
</feature>
<proteinExistence type="predicted"/>
<evidence type="ECO:0000256" key="10">
    <source>
        <dbReference type="ARBA" id="ARBA00023136"/>
    </source>
</evidence>
<dbReference type="FunFam" id="3.30.200.20:FF:000039">
    <property type="entry name" value="receptor-like protein kinase FERONIA"/>
    <property type="match status" value="1"/>
</dbReference>
<reference evidence="15" key="1">
    <citation type="journal article" date="2020" name="Nat. Commun.">
        <title>Genome sequence of the cluster root forming white lupin.</title>
        <authorList>
            <person name="Hufnagel B."/>
            <person name="Marques A."/>
            <person name="Soriano A."/>
            <person name="Marques L."/>
            <person name="Divol F."/>
            <person name="Doumas P."/>
            <person name="Sallet E."/>
            <person name="Mancinotti D."/>
            <person name="Carrere S."/>
            <person name="Marande W."/>
            <person name="Arribat S."/>
            <person name="Keller J."/>
            <person name="Huneau C."/>
            <person name="Blein T."/>
            <person name="Aime D."/>
            <person name="Laguerre M."/>
            <person name="Taylor J."/>
            <person name="Schubert V."/>
            <person name="Nelson M."/>
            <person name="Geu-Flores F."/>
            <person name="Crespi M."/>
            <person name="Gallardo-Guerrero K."/>
            <person name="Delaux P.-M."/>
            <person name="Salse J."/>
            <person name="Berges H."/>
            <person name="Guyot R."/>
            <person name="Gouzy J."/>
            <person name="Peret B."/>
        </authorList>
    </citation>
    <scope>NUCLEOTIDE SEQUENCE [LARGE SCALE GENOMIC DNA]</scope>
    <source>
        <strain evidence="15">cv. Amiga</strain>
    </source>
</reference>
<dbReference type="GO" id="GO:0005524">
    <property type="term" value="F:ATP binding"/>
    <property type="evidence" value="ECO:0007669"/>
    <property type="project" value="UniProtKB-UniRule"/>
</dbReference>
<dbReference type="InterPro" id="IPR008271">
    <property type="entry name" value="Ser/Thr_kinase_AS"/>
</dbReference>
<evidence type="ECO:0000256" key="3">
    <source>
        <dbReference type="ARBA" id="ARBA00022679"/>
    </source>
</evidence>
<dbReference type="FunFam" id="1.10.510.10:FF:000058">
    <property type="entry name" value="Receptor-like protein kinase FERONIA"/>
    <property type="match status" value="1"/>
</dbReference>
<dbReference type="GO" id="GO:0016020">
    <property type="term" value="C:membrane"/>
    <property type="evidence" value="ECO:0007669"/>
    <property type="project" value="UniProtKB-SubCell"/>
</dbReference>
<dbReference type="InterPro" id="IPR001245">
    <property type="entry name" value="Ser-Thr/Tyr_kinase_cat_dom"/>
</dbReference>
<dbReference type="PROSITE" id="PS00107">
    <property type="entry name" value="PROTEIN_KINASE_ATP"/>
    <property type="match status" value="1"/>
</dbReference>
<evidence type="ECO:0000256" key="4">
    <source>
        <dbReference type="ARBA" id="ARBA00022692"/>
    </source>
</evidence>
<keyword evidence="8" id="KW-0067">ATP-binding</keyword>
<dbReference type="FunFam" id="2.60.120.430:FF:000005">
    <property type="entry name" value="Putative receptor-like protein kinase"/>
    <property type="match status" value="1"/>
</dbReference>
<dbReference type="EMBL" id="WOCE01000001">
    <property type="protein sequence ID" value="KAE9620907.1"/>
    <property type="molecule type" value="Genomic_DNA"/>
</dbReference>
<keyword evidence="6" id="KW-0547">Nucleotide-binding</keyword>
<dbReference type="GO" id="GO:0004674">
    <property type="term" value="F:protein serine/threonine kinase activity"/>
    <property type="evidence" value="ECO:0007669"/>
    <property type="project" value="UniProtKB-KW"/>
</dbReference>
<dbReference type="InterPro" id="IPR000719">
    <property type="entry name" value="Prot_kinase_dom"/>
</dbReference>
<evidence type="ECO:0000256" key="6">
    <source>
        <dbReference type="ARBA" id="ARBA00022741"/>
    </source>
</evidence>
<keyword evidence="4 13" id="KW-0812">Transmembrane</keyword>
<evidence type="ECO:0000313" key="14">
    <source>
        <dbReference type="EMBL" id="KAE9620907.1"/>
    </source>
</evidence>
<dbReference type="SUPFAM" id="SSF56112">
    <property type="entry name" value="Protein kinase-like (PK-like)"/>
    <property type="match status" value="1"/>
</dbReference>
<dbReference type="Pfam" id="PF12819">
    <property type="entry name" value="Malectin_like"/>
    <property type="match status" value="1"/>
</dbReference>
<keyword evidence="9 13" id="KW-1133">Transmembrane helix</keyword>
<dbReference type="PROSITE" id="PS00108">
    <property type="entry name" value="PROTEIN_KINASE_ST"/>
    <property type="match status" value="1"/>
</dbReference>
<dbReference type="InterPro" id="IPR011009">
    <property type="entry name" value="Kinase-like_dom_sf"/>
</dbReference>
<evidence type="ECO:0000313" key="15">
    <source>
        <dbReference type="Proteomes" id="UP000447434"/>
    </source>
</evidence>
<dbReference type="Gene3D" id="1.10.510.10">
    <property type="entry name" value="Transferase(Phosphotransferase) domain 1"/>
    <property type="match status" value="1"/>
</dbReference>
<keyword evidence="3" id="KW-0808">Transferase</keyword>
<dbReference type="PANTHER" id="PTHR47989">
    <property type="entry name" value="OS01G0750732 PROTEIN"/>
    <property type="match status" value="1"/>
</dbReference>
<dbReference type="Pfam" id="PF07714">
    <property type="entry name" value="PK_Tyr_Ser-Thr"/>
    <property type="match status" value="1"/>
</dbReference>
<keyword evidence="5" id="KW-0732">Signal</keyword>
<accession>A0A6A4R4C1</accession>
<dbReference type="FunFam" id="2.60.120.430:FF:000001">
    <property type="entry name" value="Receptor-like protein kinase FERONIA"/>
    <property type="match status" value="1"/>
</dbReference>
<evidence type="ECO:0000256" key="12">
    <source>
        <dbReference type="SAM" id="MobiDB-lite"/>
    </source>
</evidence>
<evidence type="ECO:0000256" key="8">
    <source>
        <dbReference type="ARBA" id="ARBA00022840"/>
    </source>
</evidence>
<evidence type="ECO:0000256" key="1">
    <source>
        <dbReference type="ARBA" id="ARBA00004167"/>
    </source>
</evidence>
<dbReference type="Gene3D" id="2.60.120.430">
    <property type="entry name" value="Galactose-binding lectin"/>
    <property type="match status" value="2"/>
</dbReference>
<dbReference type="PANTHER" id="PTHR47989:SF62">
    <property type="entry name" value="OS05G0423500 PROTEIN"/>
    <property type="match status" value="1"/>
</dbReference>
<keyword evidence="11" id="KW-0325">Glycoprotein</keyword>
<comment type="subcellular location">
    <subcellularLocation>
        <location evidence="1">Membrane</location>
        <topology evidence="1">Single-pass membrane protein</topology>
    </subcellularLocation>
</comment>
<evidence type="ECO:0000256" key="11">
    <source>
        <dbReference type="ARBA" id="ARBA00023180"/>
    </source>
</evidence>
<dbReference type="SMART" id="SM00220">
    <property type="entry name" value="S_TKc"/>
    <property type="match status" value="1"/>
</dbReference>
<feature type="transmembrane region" description="Helical" evidence="13">
    <location>
        <begin position="432"/>
        <end position="454"/>
    </location>
</feature>
<protein>
    <submittedName>
        <fullName evidence="14">Uncharacterized protein</fullName>
    </submittedName>
</protein>
<dbReference type="Proteomes" id="UP000447434">
    <property type="component" value="Chromosome 1"/>
</dbReference>
<evidence type="ECO:0000256" key="5">
    <source>
        <dbReference type="ARBA" id="ARBA00022729"/>
    </source>
</evidence>
<evidence type="ECO:0000256" key="7">
    <source>
        <dbReference type="ARBA" id="ARBA00022777"/>
    </source>
</evidence>
<dbReference type="Gene3D" id="3.30.200.20">
    <property type="entry name" value="Phosphorylase Kinase, domain 1"/>
    <property type="match status" value="1"/>
</dbReference>
<evidence type="ECO:0000256" key="9">
    <source>
        <dbReference type="ARBA" id="ARBA00022989"/>
    </source>
</evidence>
<name>A0A6A4R4C1_LUPAL</name>
<keyword evidence="15" id="KW-1185">Reference proteome</keyword>
<sequence>MGKIEKKHKNFSVHFLSSLSSFNMVNLLVIFLLTFSLPAYSSFTPKDSILIDCGAENAPILPDGRQFKSDPQANSFLQANDDYKVSAEDDSNLPSPIYKTARIFIQEAKYSFHLAEPGYHWIRLHFYPVKNNVFDLQKATFSVNTNTYVLLHSFNVNNNDKPILKEYLINANESQFNLVFIPLKNSAAFINAVEVVSAPGNLIFDTGAALFPVGDFSGLTSYGIQPVYRLNNGGPLITSSNDTLGRIWESDEPFLTNKNLAKSVSIATNAIKFPIDTPTISPLVAPQSVYASATEMGDAGVNQPNFNVSWKFDVDTSFSYLVRLHFCDIVSKGLNELYFNVYVNGKMAISNLDLSAITGALSTPYYKDIVVNATLMSEGLSIQVGPAKAEGGNANAIVNGIEVMKLSNSVDSLDGEFGVDGRKIGGSNRGTVAAVGFAMMFGAFVGLGAMVIKWHKRPQDWQKRNSFSSWLLPLHAGDTSFSSSKGNMYSSTMGLGRYFSFAELQEATKNFDSKAIIGVGGFGNVYLGVIDEGTKVAVKRGNPQSEQGITEFQTEIQMLSKLRHRHLVSLIGYCDENEEMILVYEYMPNGHFRDHLYGKNLPVLSWKQRLEVCIGAARGLHYLHTGTAQGIIHRDVKTTNILIDENFTAKVSDFGLSKDAPMGQGHVSTAVKGSFGYLDPEYFRRQQLTEKSDVYSFGVVLLEALCARPAINPQLPREQVNLADWAMQWKRKGLLDKIIDPLLVGNINPESMKKFAEAAEKCLADYGVDRPSMGDVLWNLEYALQLQEAFTQGKAEDENEANSSPDSTPSINSEDHDTPPPPPAATTTTPQPEVNSNHSALVPQTIDDHSGTAMFAQFSDLNGR</sequence>
<evidence type="ECO:0000256" key="2">
    <source>
        <dbReference type="ARBA" id="ARBA00022527"/>
    </source>
</evidence>
<keyword evidence="7" id="KW-0418">Kinase</keyword>
<keyword evidence="2" id="KW-0723">Serine/threonine-protein kinase</keyword>